<name>A0A512T195_9MICO</name>
<dbReference type="Pfam" id="PF13452">
    <property type="entry name" value="FAS1_DH_region"/>
    <property type="match status" value="1"/>
</dbReference>
<dbReference type="PANTHER" id="PTHR43437">
    <property type="entry name" value="HYDROXYACYL-THIOESTER DEHYDRATASE TYPE 2, MITOCHONDRIAL-RELATED"/>
    <property type="match status" value="1"/>
</dbReference>
<dbReference type="InterPro" id="IPR016709">
    <property type="entry name" value="HadA-like"/>
</dbReference>
<dbReference type="InterPro" id="IPR039569">
    <property type="entry name" value="FAS1-like_DH_region"/>
</dbReference>
<dbReference type="CDD" id="cd03441">
    <property type="entry name" value="R_hydratase_like"/>
    <property type="match status" value="1"/>
</dbReference>
<dbReference type="GO" id="GO:0006633">
    <property type="term" value="P:fatty acid biosynthetic process"/>
    <property type="evidence" value="ECO:0007669"/>
    <property type="project" value="TreeGrafter"/>
</dbReference>
<sequence>MPVNADFQGRSYPPSGPYAVTAADIAAFASAVGSDDPVHHDPEVARGAGYADVIAPPTFAVTIAQRCDAEYVKDPESGIDYSRVVHGEQRFVHHRPITAGDEILGELTVDSIRSAGGHSMITTRTELTAGGEPVCTSTSTIVVRGGEDA</sequence>
<evidence type="ECO:0000313" key="3">
    <source>
        <dbReference type="EMBL" id="GEQ13992.1"/>
    </source>
</evidence>
<keyword evidence="4" id="KW-1185">Reference proteome</keyword>
<evidence type="ECO:0000259" key="2">
    <source>
        <dbReference type="Pfam" id="PF13452"/>
    </source>
</evidence>
<dbReference type="PIRSF" id="PIRSF018072">
    <property type="entry name" value="UCP018072"/>
    <property type="match status" value="1"/>
</dbReference>
<feature type="domain" description="FAS1-like dehydratase" evidence="2">
    <location>
        <begin position="9"/>
        <end position="136"/>
    </location>
</feature>
<dbReference type="AlphaFoldDB" id="A0A512T195"/>
<comment type="similarity">
    <text evidence="1">Belongs to the UPF0336 family.</text>
</comment>
<evidence type="ECO:0000313" key="4">
    <source>
        <dbReference type="Proteomes" id="UP000321793"/>
    </source>
</evidence>
<dbReference type="RefSeq" id="WP_147064674.1">
    <property type="nucleotide sequence ID" value="NZ_BAABDN010000001.1"/>
</dbReference>
<dbReference type="PANTHER" id="PTHR43437:SF3">
    <property type="entry name" value="HYDROXYACYL-THIOESTER DEHYDRATASE TYPE 2, MITOCHONDRIAL"/>
    <property type="match status" value="1"/>
</dbReference>
<dbReference type="OrthoDB" id="5415111at2"/>
<dbReference type="GO" id="GO:0019171">
    <property type="term" value="F:(3R)-hydroxyacyl-[acyl-carrier-protein] dehydratase activity"/>
    <property type="evidence" value="ECO:0007669"/>
    <property type="project" value="TreeGrafter"/>
</dbReference>
<dbReference type="InterPro" id="IPR050965">
    <property type="entry name" value="UPF0336/Enoyl-CoA_hydratase"/>
</dbReference>
<accession>A0A512T195</accession>
<dbReference type="InterPro" id="IPR029069">
    <property type="entry name" value="HotDog_dom_sf"/>
</dbReference>
<comment type="caution">
    <text evidence="3">The sequence shown here is derived from an EMBL/GenBank/DDBJ whole genome shotgun (WGS) entry which is preliminary data.</text>
</comment>
<protein>
    <recommendedName>
        <fullName evidence="1">UPF0336 protein KLO01_20390</fullName>
    </recommendedName>
</protein>
<evidence type="ECO:0000256" key="1">
    <source>
        <dbReference type="HAMAP-Rule" id="MF_00799"/>
    </source>
</evidence>
<dbReference type="SUPFAM" id="SSF54637">
    <property type="entry name" value="Thioesterase/thiol ester dehydrase-isomerase"/>
    <property type="match status" value="1"/>
</dbReference>
<dbReference type="HAMAP" id="MF_00799">
    <property type="entry name" value="UPF0336"/>
    <property type="match status" value="1"/>
</dbReference>
<dbReference type="Gene3D" id="3.10.129.10">
    <property type="entry name" value="Hotdog Thioesterase"/>
    <property type="match status" value="1"/>
</dbReference>
<organism evidence="3 4">
    <name type="scientific">Knoellia locipacati</name>
    <dbReference type="NCBI Taxonomy" id="882824"/>
    <lineage>
        <taxon>Bacteria</taxon>
        <taxon>Bacillati</taxon>
        <taxon>Actinomycetota</taxon>
        <taxon>Actinomycetes</taxon>
        <taxon>Micrococcales</taxon>
        <taxon>Intrasporangiaceae</taxon>
        <taxon>Knoellia</taxon>
    </lineage>
</organism>
<gene>
    <name evidence="3" type="ORF">KLO01_20390</name>
</gene>
<dbReference type="EMBL" id="BKBA01000008">
    <property type="protein sequence ID" value="GEQ13992.1"/>
    <property type="molecule type" value="Genomic_DNA"/>
</dbReference>
<reference evidence="3 4" key="1">
    <citation type="submission" date="2019-07" db="EMBL/GenBank/DDBJ databases">
        <title>Whole genome shotgun sequence of Knoellia locipacati NBRC 109775.</title>
        <authorList>
            <person name="Hosoyama A."/>
            <person name="Uohara A."/>
            <person name="Ohji S."/>
            <person name="Ichikawa N."/>
        </authorList>
    </citation>
    <scope>NUCLEOTIDE SEQUENCE [LARGE SCALE GENOMIC DNA]</scope>
    <source>
        <strain evidence="3 4">NBRC 109775</strain>
    </source>
</reference>
<dbReference type="Proteomes" id="UP000321793">
    <property type="component" value="Unassembled WGS sequence"/>
</dbReference>
<proteinExistence type="inferred from homology"/>